<proteinExistence type="inferred from homology"/>
<comment type="caution">
    <text evidence="2">The sequence shown here is derived from an EMBL/GenBank/DDBJ whole genome shotgun (WGS) entry which is preliminary data.</text>
</comment>
<gene>
    <name evidence="2" type="ORF">H7B90_24590</name>
</gene>
<comment type="similarity">
    <text evidence="1">Belongs to the ROK (NagC/XylR) family.</text>
</comment>
<keyword evidence="3" id="KW-1185">Reference proteome</keyword>
<dbReference type="InterPro" id="IPR000600">
    <property type="entry name" value="ROK"/>
</dbReference>
<dbReference type="PANTHER" id="PTHR18964">
    <property type="entry name" value="ROK (REPRESSOR, ORF, KINASE) FAMILY"/>
    <property type="match status" value="1"/>
</dbReference>
<organism evidence="2 3">
    <name type="scientific">Cohnella xylanilytica</name>
    <dbReference type="NCBI Taxonomy" id="557555"/>
    <lineage>
        <taxon>Bacteria</taxon>
        <taxon>Bacillati</taxon>
        <taxon>Bacillota</taxon>
        <taxon>Bacilli</taxon>
        <taxon>Bacillales</taxon>
        <taxon>Paenibacillaceae</taxon>
        <taxon>Cohnella</taxon>
    </lineage>
</organism>
<accession>A0A841U482</accession>
<name>A0A841U482_9BACL</name>
<dbReference type="PANTHER" id="PTHR18964:SF149">
    <property type="entry name" value="BIFUNCTIONAL UDP-N-ACETYLGLUCOSAMINE 2-EPIMERASE_N-ACETYLMANNOSAMINE KINASE"/>
    <property type="match status" value="1"/>
</dbReference>
<sequence length="322" mass="32605">MATRDKLYVGVDVGGTNIECGVVAEEGRVVGRVRRSTGVREGTEAVIERIAGMVEEAAAKAAGGIAGIDAVGVGIPGLVDPAGGISRLAVNLGWRDVPLAAKLRERLGVPVFIENDVKTYVFGEAVSGAGAGYRHVFGITIGTGLAGAFVTDGAIFGGGDHLAGELGHIPHERIPNTCNCGMAGCLETLVSATGIARQAADAVRQGAAGALADKFRERPEAITAKDVSEAGAGGDETALAILEHTGRLLGEALAYVVPVLSPDIVVVGGGAAQAGEALLGPMERELRSRLLQAFADRLVVRPGALGSDAGIVGNALYAKSKA</sequence>
<dbReference type="AlphaFoldDB" id="A0A841U482"/>
<dbReference type="Pfam" id="PF00480">
    <property type="entry name" value="ROK"/>
    <property type="match status" value="1"/>
</dbReference>
<reference evidence="2 3" key="1">
    <citation type="submission" date="2020-08" db="EMBL/GenBank/DDBJ databases">
        <title>Cohnella phylogeny.</title>
        <authorList>
            <person name="Dunlap C."/>
        </authorList>
    </citation>
    <scope>NUCLEOTIDE SEQUENCE [LARGE SCALE GENOMIC DNA]</scope>
    <source>
        <strain evidence="2 3">DSM 25239</strain>
    </source>
</reference>
<dbReference type="RefSeq" id="WP_185138539.1">
    <property type="nucleotide sequence ID" value="NZ_JACJVR010000097.1"/>
</dbReference>
<dbReference type="EMBL" id="JACJVR010000097">
    <property type="protein sequence ID" value="MBB6694579.1"/>
    <property type="molecule type" value="Genomic_DNA"/>
</dbReference>
<dbReference type="Gene3D" id="3.30.420.40">
    <property type="match status" value="2"/>
</dbReference>
<dbReference type="InterPro" id="IPR043129">
    <property type="entry name" value="ATPase_NBD"/>
</dbReference>
<dbReference type="Proteomes" id="UP000553776">
    <property type="component" value="Unassembled WGS sequence"/>
</dbReference>
<protein>
    <submittedName>
        <fullName evidence="2">ROK family protein</fullName>
    </submittedName>
</protein>
<evidence type="ECO:0000313" key="3">
    <source>
        <dbReference type="Proteomes" id="UP000553776"/>
    </source>
</evidence>
<dbReference type="SUPFAM" id="SSF53067">
    <property type="entry name" value="Actin-like ATPase domain"/>
    <property type="match status" value="1"/>
</dbReference>
<evidence type="ECO:0000256" key="1">
    <source>
        <dbReference type="ARBA" id="ARBA00006479"/>
    </source>
</evidence>
<evidence type="ECO:0000313" key="2">
    <source>
        <dbReference type="EMBL" id="MBB6694579.1"/>
    </source>
</evidence>